<evidence type="ECO:0000313" key="1">
    <source>
        <dbReference type="EMBL" id="MDV6305649.1"/>
    </source>
</evidence>
<protein>
    <submittedName>
        <fullName evidence="1">Uncharacterized protein</fullName>
    </submittedName>
</protein>
<dbReference type="EMBL" id="JAWLKF010000024">
    <property type="protein sequence ID" value="MDV6305649.1"/>
    <property type="molecule type" value="Genomic_DNA"/>
</dbReference>
<reference evidence="1 2" key="1">
    <citation type="submission" date="2023-10" db="EMBL/GenBank/DDBJ databases">
        <title>Development of a sustainable strategy for remediation of hydrocarbon-contaminated territories based on the waste exchange concept.</title>
        <authorList>
            <person name="Krivoruchko A."/>
        </authorList>
    </citation>
    <scope>NUCLEOTIDE SEQUENCE [LARGE SCALE GENOMIC DNA]</scope>
    <source>
        <strain evidence="1 2">IEGM 1327</strain>
    </source>
</reference>
<accession>A0ABU4D7G3</accession>
<proteinExistence type="predicted"/>
<evidence type="ECO:0000313" key="2">
    <source>
        <dbReference type="Proteomes" id="UP001186104"/>
    </source>
</evidence>
<name>A0ABU4D7G3_9NOCA</name>
<dbReference type="Proteomes" id="UP001186104">
    <property type="component" value="Unassembled WGS sequence"/>
</dbReference>
<organism evidence="1 2">
    <name type="scientific">Rhodococcus cerastii</name>
    <dbReference type="NCBI Taxonomy" id="908616"/>
    <lineage>
        <taxon>Bacteria</taxon>
        <taxon>Bacillati</taxon>
        <taxon>Actinomycetota</taxon>
        <taxon>Actinomycetes</taxon>
        <taxon>Mycobacteriales</taxon>
        <taxon>Nocardiaceae</taxon>
        <taxon>Rhodococcus</taxon>
    </lineage>
</organism>
<gene>
    <name evidence="1" type="ORF">R3P93_24065</name>
</gene>
<keyword evidence="2" id="KW-1185">Reference proteome</keyword>
<comment type="caution">
    <text evidence="1">The sequence shown here is derived from an EMBL/GenBank/DDBJ whole genome shotgun (WGS) entry which is preliminary data.</text>
</comment>
<dbReference type="RefSeq" id="WP_155288468.1">
    <property type="nucleotide sequence ID" value="NZ_JAWLKF010000024.1"/>
</dbReference>
<sequence>MSAVGLVPTGIEITPPRAGAAQSSSIGSGVRCRAKITILGGYEAEASLEITKW</sequence>